<dbReference type="Proteomes" id="UP000095472">
    <property type="component" value="Chromosome"/>
</dbReference>
<dbReference type="EMBL" id="CP182909">
    <property type="protein sequence ID" value="XPM65930.1"/>
    <property type="molecule type" value="Genomic_DNA"/>
</dbReference>
<name>A0ACD5GY47_9CYAN</name>
<protein>
    <submittedName>
        <fullName evidence="1">Uncharacterized protein</fullName>
    </submittedName>
</protein>
<accession>A0ACD5GY47</accession>
<gene>
    <name evidence="1" type="ORF">BH720_010790</name>
</gene>
<organism evidence="1 2">
    <name type="scientific">Desertifilum tharense IPPAS B-1220</name>
    <dbReference type="NCBI Taxonomy" id="1781255"/>
    <lineage>
        <taxon>Bacteria</taxon>
        <taxon>Bacillati</taxon>
        <taxon>Cyanobacteriota</taxon>
        <taxon>Cyanophyceae</taxon>
        <taxon>Desertifilales</taxon>
        <taxon>Desertifilaceae</taxon>
        <taxon>Desertifilum</taxon>
    </lineage>
</organism>
<sequence length="42" mass="4850">MSKLTAEMVENLRQHFNTAPYPRIPLERSPKDEPPTSFTFTA</sequence>
<reference evidence="1 2" key="1">
    <citation type="journal article" date="2016" name="Genome Announc.">
        <title>Draft Genome Sequence of the Thermotolerant Cyanobacterium Desertifilum sp. IPPAS B-1220.</title>
        <authorList>
            <person name="Mironov K.S."/>
            <person name="Sinetova M.A."/>
            <person name="Bolatkhan K."/>
            <person name="Zayadan B.K."/>
            <person name="Ustinova V.V."/>
            <person name="Kupriyanova E.V."/>
            <person name="Skrypnik A.N."/>
            <person name="Gogoleva N.E."/>
            <person name="Gogolev Y.V."/>
            <person name="Los D.A."/>
        </authorList>
    </citation>
    <scope>NUCLEOTIDE SEQUENCE [LARGE SCALE GENOMIC DNA]</scope>
    <source>
        <strain evidence="1 2">IPPAS B-1220</strain>
    </source>
</reference>
<evidence type="ECO:0000313" key="1">
    <source>
        <dbReference type="EMBL" id="XPM65930.1"/>
    </source>
</evidence>
<proteinExistence type="predicted"/>
<evidence type="ECO:0000313" key="2">
    <source>
        <dbReference type="Proteomes" id="UP000095472"/>
    </source>
</evidence>
<keyword evidence="2" id="KW-1185">Reference proteome</keyword>